<dbReference type="eggNOG" id="COG0194">
    <property type="taxonomic scope" value="Bacteria"/>
</dbReference>
<evidence type="ECO:0000256" key="8">
    <source>
        <dbReference type="ARBA" id="ARBA00022741"/>
    </source>
</evidence>
<evidence type="ECO:0000256" key="11">
    <source>
        <dbReference type="ARBA" id="ARBA00030128"/>
    </source>
</evidence>
<sequence length="190" mass="21592">MLEQKGNLFILSGPSGVGKGTVLDALLKDYNDICYSISTTTREPRKGEVDGEDYFFASEDEFKSLVKKDEFLEWAKVHNNYYGTPKKYVDKTLEAGQDVILEIDIQGAKQVRDKFDGGIFIFLAPPSLKELESRINKRGTETKDAIATRLENANKELEEKKNYDYLVVNDQVEDAIKKIEAIIIAERCRL</sequence>
<dbReference type="InterPro" id="IPR017665">
    <property type="entry name" value="Guanylate_kinase"/>
</dbReference>
<evidence type="ECO:0000256" key="3">
    <source>
        <dbReference type="ARBA" id="ARBA00005790"/>
    </source>
</evidence>
<dbReference type="STRING" id="748449.Halha_0859"/>
<evidence type="ECO:0000256" key="10">
    <source>
        <dbReference type="ARBA" id="ARBA00022840"/>
    </source>
</evidence>
<evidence type="ECO:0000256" key="1">
    <source>
        <dbReference type="ARBA" id="ARBA00003531"/>
    </source>
</evidence>
<reference evidence="16" key="1">
    <citation type="submission" date="2012-02" db="EMBL/GenBank/DDBJ databases">
        <title>The complete genome of Halobacteroides halobius DSM 5150.</title>
        <authorList>
            <person name="Lucas S."/>
            <person name="Copeland A."/>
            <person name="Lapidus A."/>
            <person name="Glavina del Rio T."/>
            <person name="Dalin E."/>
            <person name="Tice H."/>
            <person name="Bruce D."/>
            <person name="Goodwin L."/>
            <person name="Pitluck S."/>
            <person name="Peters L."/>
            <person name="Mikhailova N."/>
            <person name="Gu W."/>
            <person name="Kyrpides N."/>
            <person name="Mavromatis K."/>
            <person name="Ivanova N."/>
            <person name="Brettin T."/>
            <person name="Detter J.C."/>
            <person name="Han C."/>
            <person name="Larimer F."/>
            <person name="Land M."/>
            <person name="Hauser L."/>
            <person name="Markowitz V."/>
            <person name="Cheng J.-F."/>
            <person name="Hugenholtz P."/>
            <person name="Woyke T."/>
            <person name="Wu D."/>
            <person name="Tindall B."/>
            <person name="Pomrenke H."/>
            <person name="Brambilla E."/>
            <person name="Klenk H.-P."/>
            <person name="Eisen J.A."/>
        </authorList>
    </citation>
    <scope>NUCLEOTIDE SEQUENCE [LARGE SCALE GENOMIC DNA]</scope>
    <source>
        <strain evidence="16">ATCC 35273 / DSM 5150 / MD-1</strain>
    </source>
</reference>
<feature type="domain" description="Guanylate kinase-like" evidence="14">
    <location>
        <begin position="6"/>
        <end position="184"/>
    </location>
</feature>
<organism evidence="15 16">
    <name type="scientific">Halobacteroides halobius (strain ATCC 35273 / DSM 5150 / MD-1)</name>
    <dbReference type="NCBI Taxonomy" id="748449"/>
    <lineage>
        <taxon>Bacteria</taxon>
        <taxon>Bacillati</taxon>
        <taxon>Bacillota</taxon>
        <taxon>Clostridia</taxon>
        <taxon>Halanaerobiales</taxon>
        <taxon>Halobacteroidaceae</taxon>
        <taxon>Halobacteroides</taxon>
    </lineage>
</organism>
<dbReference type="OrthoDB" id="9808150at2"/>
<dbReference type="PANTHER" id="PTHR23117">
    <property type="entry name" value="GUANYLATE KINASE-RELATED"/>
    <property type="match status" value="1"/>
</dbReference>
<dbReference type="InterPro" id="IPR027417">
    <property type="entry name" value="P-loop_NTPase"/>
</dbReference>
<dbReference type="Gene3D" id="3.40.50.300">
    <property type="entry name" value="P-loop containing nucleotide triphosphate hydrolases"/>
    <property type="match status" value="1"/>
</dbReference>
<evidence type="ECO:0000256" key="2">
    <source>
        <dbReference type="ARBA" id="ARBA00004496"/>
    </source>
</evidence>
<dbReference type="PATRIC" id="fig|748449.3.peg.818"/>
<gene>
    <name evidence="13" type="primary">gmk</name>
    <name evidence="15" type="ordered locus">Halha_0859</name>
</gene>
<dbReference type="EC" id="2.7.4.8" evidence="4 13"/>
<dbReference type="FunFam" id="3.30.63.10:FF:000002">
    <property type="entry name" value="Guanylate kinase 1"/>
    <property type="match status" value="1"/>
</dbReference>
<dbReference type="InterPro" id="IPR008144">
    <property type="entry name" value="Guanylate_kin-like_dom"/>
</dbReference>
<dbReference type="CDD" id="cd00071">
    <property type="entry name" value="GMPK"/>
    <property type="match status" value="1"/>
</dbReference>
<evidence type="ECO:0000313" key="15">
    <source>
        <dbReference type="EMBL" id="AGB40825.1"/>
    </source>
</evidence>
<evidence type="ECO:0000313" key="16">
    <source>
        <dbReference type="Proteomes" id="UP000010880"/>
    </source>
</evidence>
<comment type="catalytic activity">
    <reaction evidence="12 13">
        <text>GMP + ATP = GDP + ADP</text>
        <dbReference type="Rhea" id="RHEA:20780"/>
        <dbReference type="ChEBI" id="CHEBI:30616"/>
        <dbReference type="ChEBI" id="CHEBI:58115"/>
        <dbReference type="ChEBI" id="CHEBI:58189"/>
        <dbReference type="ChEBI" id="CHEBI:456216"/>
        <dbReference type="EC" id="2.7.4.8"/>
    </reaction>
</comment>
<dbReference type="FunFam" id="3.40.50.300:FF:000855">
    <property type="entry name" value="Guanylate kinase"/>
    <property type="match status" value="1"/>
</dbReference>
<comment type="subcellular location">
    <subcellularLocation>
        <location evidence="2 13">Cytoplasm</location>
    </subcellularLocation>
</comment>
<feature type="binding site" evidence="13">
    <location>
        <begin position="13"/>
        <end position="20"/>
    </location>
    <ligand>
        <name>ATP</name>
        <dbReference type="ChEBI" id="CHEBI:30616"/>
    </ligand>
</feature>
<comment type="similarity">
    <text evidence="3 13">Belongs to the guanylate kinase family.</text>
</comment>
<dbReference type="PROSITE" id="PS50052">
    <property type="entry name" value="GUANYLATE_KINASE_2"/>
    <property type="match status" value="1"/>
</dbReference>
<evidence type="ECO:0000256" key="12">
    <source>
        <dbReference type="ARBA" id="ARBA00048594"/>
    </source>
</evidence>
<dbReference type="InterPro" id="IPR008145">
    <property type="entry name" value="GK/Ca_channel_bsu"/>
</dbReference>
<keyword evidence="10 13" id="KW-0067">ATP-binding</keyword>
<dbReference type="EMBL" id="CP003359">
    <property type="protein sequence ID" value="AGB40825.1"/>
    <property type="molecule type" value="Genomic_DNA"/>
</dbReference>
<evidence type="ECO:0000256" key="13">
    <source>
        <dbReference type="HAMAP-Rule" id="MF_00328"/>
    </source>
</evidence>
<evidence type="ECO:0000256" key="4">
    <source>
        <dbReference type="ARBA" id="ARBA00012961"/>
    </source>
</evidence>
<dbReference type="AlphaFoldDB" id="L0K8G8"/>
<dbReference type="HAMAP" id="MF_00328">
    <property type="entry name" value="Guanylate_kinase"/>
    <property type="match status" value="1"/>
</dbReference>
<dbReference type="SUPFAM" id="SSF52540">
    <property type="entry name" value="P-loop containing nucleoside triphosphate hydrolases"/>
    <property type="match status" value="1"/>
</dbReference>
<evidence type="ECO:0000256" key="9">
    <source>
        <dbReference type="ARBA" id="ARBA00022777"/>
    </source>
</evidence>
<protein>
    <recommendedName>
        <fullName evidence="5 13">Guanylate kinase</fullName>
        <ecNumber evidence="4 13">2.7.4.8</ecNumber>
    </recommendedName>
    <alternativeName>
        <fullName evidence="11 13">GMP kinase</fullName>
    </alternativeName>
</protein>
<keyword evidence="9 13" id="KW-0418">Kinase</keyword>
<proteinExistence type="inferred from homology"/>
<keyword evidence="7 13" id="KW-0808">Transferase</keyword>
<accession>L0K8G8</accession>
<dbReference type="GO" id="GO:0005524">
    <property type="term" value="F:ATP binding"/>
    <property type="evidence" value="ECO:0007669"/>
    <property type="project" value="UniProtKB-UniRule"/>
</dbReference>
<dbReference type="SMART" id="SM00072">
    <property type="entry name" value="GuKc"/>
    <property type="match status" value="1"/>
</dbReference>
<evidence type="ECO:0000256" key="5">
    <source>
        <dbReference type="ARBA" id="ARBA00016296"/>
    </source>
</evidence>
<dbReference type="KEGG" id="hhl:Halha_0859"/>
<dbReference type="Proteomes" id="UP000010880">
    <property type="component" value="Chromosome"/>
</dbReference>
<evidence type="ECO:0000259" key="14">
    <source>
        <dbReference type="PROSITE" id="PS50052"/>
    </source>
</evidence>
<evidence type="ECO:0000256" key="7">
    <source>
        <dbReference type="ARBA" id="ARBA00022679"/>
    </source>
</evidence>
<dbReference type="Pfam" id="PF00625">
    <property type="entry name" value="Guanylate_kin"/>
    <property type="match status" value="1"/>
</dbReference>
<dbReference type="Gene3D" id="3.30.63.10">
    <property type="entry name" value="Guanylate Kinase phosphate binding domain"/>
    <property type="match status" value="1"/>
</dbReference>
<name>L0K8G8_HALHC</name>
<dbReference type="GO" id="GO:0004385">
    <property type="term" value="F:GMP kinase activity"/>
    <property type="evidence" value="ECO:0007669"/>
    <property type="project" value="UniProtKB-UniRule"/>
</dbReference>
<comment type="function">
    <text evidence="1 13">Essential for recycling GMP and indirectly, cGMP.</text>
</comment>
<keyword evidence="8 13" id="KW-0547">Nucleotide-binding</keyword>
<evidence type="ECO:0000256" key="6">
    <source>
        <dbReference type="ARBA" id="ARBA00022490"/>
    </source>
</evidence>
<dbReference type="PANTHER" id="PTHR23117:SF13">
    <property type="entry name" value="GUANYLATE KINASE"/>
    <property type="match status" value="1"/>
</dbReference>
<keyword evidence="6 13" id="KW-0963">Cytoplasm</keyword>
<dbReference type="GO" id="GO:0005829">
    <property type="term" value="C:cytosol"/>
    <property type="evidence" value="ECO:0007669"/>
    <property type="project" value="TreeGrafter"/>
</dbReference>
<dbReference type="HOGENOM" id="CLU_001715_1_2_9"/>
<dbReference type="NCBIfam" id="TIGR03263">
    <property type="entry name" value="guanyl_kin"/>
    <property type="match status" value="1"/>
</dbReference>
<dbReference type="RefSeq" id="WP_015326550.1">
    <property type="nucleotide sequence ID" value="NC_019978.1"/>
</dbReference>
<keyword evidence="16" id="KW-1185">Reference proteome</keyword>